<evidence type="ECO:0000313" key="5">
    <source>
        <dbReference type="EMBL" id="ONH82869.1"/>
    </source>
</evidence>
<proteinExistence type="inferred from homology"/>
<dbReference type="Gene3D" id="3.10.105.10">
    <property type="entry name" value="Dipeptide-binding Protein, Domain 3"/>
    <property type="match status" value="1"/>
</dbReference>
<dbReference type="Proteomes" id="UP000054844">
    <property type="component" value="Unassembled WGS sequence"/>
</dbReference>
<gene>
    <name evidence="5" type="ORF">APZ41_012505</name>
</gene>
<dbReference type="GO" id="GO:0043190">
    <property type="term" value="C:ATP-binding cassette (ABC) transporter complex"/>
    <property type="evidence" value="ECO:0007669"/>
    <property type="project" value="InterPro"/>
</dbReference>
<dbReference type="PIRSF" id="PIRSF002741">
    <property type="entry name" value="MppA"/>
    <property type="match status" value="1"/>
</dbReference>
<dbReference type="AlphaFoldDB" id="A0A1S8D4J1"/>
<dbReference type="GO" id="GO:0030288">
    <property type="term" value="C:outer membrane-bounded periplasmic space"/>
    <property type="evidence" value="ECO:0007669"/>
    <property type="project" value="UniProtKB-ARBA"/>
</dbReference>
<dbReference type="RefSeq" id="WP_058390059.1">
    <property type="nucleotide sequence ID" value="NZ_LLWF02000039.1"/>
</dbReference>
<keyword evidence="3" id="KW-0732">Signal</keyword>
<dbReference type="GO" id="GO:0015833">
    <property type="term" value="P:peptide transport"/>
    <property type="evidence" value="ECO:0007669"/>
    <property type="project" value="TreeGrafter"/>
</dbReference>
<accession>A0A1S8D4J1</accession>
<feature type="domain" description="Solute-binding protein family 5" evidence="4">
    <location>
        <begin position="77"/>
        <end position="429"/>
    </location>
</feature>
<dbReference type="Gene3D" id="3.40.190.10">
    <property type="entry name" value="Periplasmic binding protein-like II"/>
    <property type="match status" value="1"/>
</dbReference>
<dbReference type="Pfam" id="PF00496">
    <property type="entry name" value="SBP_bac_5"/>
    <property type="match status" value="1"/>
</dbReference>
<evidence type="ECO:0000256" key="2">
    <source>
        <dbReference type="ARBA" id="ARBA00005695"/>
    </source>
</evidence>
<dbReference type="OrthoDB" id="7237715at2"/>
<organism evidence="5 6">
    <name type="scientific">Roseomonas mucosa</name>
    <dbReference type="NCBI Taxonomy" id="207340"/>
    <lineage>
        <taxon>Bacteria</taxon>
        <taxon>Pseudomonadati</taxon>
        <taxon>Pseudomonadota</taxon>
        <taxon>Alphaproteobacteria</taxon>
        <taxon>Acetobacterales</taxon>
        <taxon>Roseomonadaceae</taxon>
        <taxon>Roseomonas</taxon>
    </lineage>
</organism>
<dbReference type="Gene3D" id="3.90.76.10">
    <property type="entry name" value="Dipeptide-binding Protein, Domain 1"/>
    <property type="match status" value="1"/>
</dbReference>
<dbReference type="STRING" id="207340.APZ41_012505"/>
<dbReference type="EMBL" id="LLWF02000039">
    <property type="protein sequence ID" value="ONH82869.1"/>
    <property type="molecule type" value="Genomic_DNA"/>
</dbReference>
<dbReference type="PANTHER" id="PTHR30290:SF38">
    <property type="entry name" value="D,D-DIPEPTIDE-BINDING PERIPLASMIC PROTEIN DDPA-RELATED"/>
    <property type="match status" value="1"/>
</dbReference>
<comment type="similarity">
    <text evidence="2">Belongs to the bacterial solute-binding protein 5 family.</text>
</comment>
<dbReference type="GO" id="GO:1904680">
    <property type="term" value="F:peptide transmembrane transporter activity"/>
    <property type="evidence" value="ECO:0007669"/>
    <property type="project" value="TreeGrafter"/>
</dbReference>
<dbReference type="SUPFAM" id="SSF53850">
    <property type="entry name" value="Periplasmic binding protein-like II"/>
    <property type="match status" value="1"/>
</dbReference>
<dbReference type="CDD" id="cd08502">
    <property type="entry name" value="PBP2_NikA_DppA_OppA_like_16"/>
    <property type="match status" value="1"/>
</dbReference>
<comment type="caution">
    <text evidence="5">The sequence shown here is derived from an EMBL/GenBank/DDBJ whole genome shotgun (WGS) entry which is preliminary data.</text>
</comment>
<protein>
    <submittedName>
        <fullName evidence="5">ABC transporter substrate-binding protein</fullName>
    </submittedName>
</protein>
<comment type="subcellular location">
    <subcellularLocation>
        <location evidence="1">Periplasm</location>
    </subcellularLocation>
</comment>
<keyword evidence="6" id="KW-1185">Reference proteome</keyword>
<dbReference type="InterPro" id="IPR000914">
    <property type="entry name" value="SBP_5_dom"/>
</dbReference>
<dbReference type="InterPro" id="IPR030678">
    <property type="entry name" value="Peptide/Ni-bd"/>
</dbReference>
<dbReference type="InterPro" id="IPR039424">
    <property type="entry name" value="SBP_5"/>
</dbReference>
<sequence>MQRRHFLALGGSSLGATLTAPRLAGAQGKGQGSRTLRFIPHADLAVLDPVFSAAYVTRNHAYLVYDTLFGQDAAMNPQPQMVEGVLQEDDGRRWTLTLREGLRFHDGTPVLARDCVASIRRWGQKDDLGKALLGITDELAAPDDRRIVFRLRQPYPLLPFALGKTPGTVCAMMPARIAETPVDRAVTEVVGSGPFRFLADERVAGDRVAYARFEAYVPRSGGRAEGTAGPKVAHFDRIEWKTISDATTAAAALRTGEVDWWELPSNDMLPLFRGDQGFKVEPLDPTGYMVSLRVNHVQGPTANPAIRRALMTAMSQRDVVMAIAGTDPALWNDRVGFFCPGTAMANETGMEALRGDQAAARKALEAADYKGEKVLLMTPADVQLNAAGSAVVADTLRRSGVNVDEVTMDWGTLLQRRNRKDPIEQGGWSAYVVLNTGADLGSPAVHPNLRGDGRSGLYGWCESPALEALRTEWLATSDPASQLALAKRMQGQAFQDLPYLPLGQVAQLTVYRAGLSGVLKGVPVFWNLRRG</sequence>
<evidence type="ECO:0000259" key="4">
    <source>
        <dbReference type="Pfam" id="PF00496"/>
    </source>
</evidence>
<name>A0A1S8D4J1_9PROT</name>
<evidence type="ECO:0000313" key="6">
    <source>
        <dbReference type="Proteomes" id="UP000054844"/>
    </source>
</evidence>
<evidence type="ECO:0000256" key="3">
    <source>
        <dbReference type="ARBA" id="ARBA00022729"/>
    </source>
</evidence>
<reference evidence="5" key="1">
    <citation type="submission" date="2016-12" db="EMBL/GenBank/DDBJ databases">
        <title>Draft genome sequence of Roseomonas mucosa strain AU37, isolated from a peripheral intravenous catheter.</title>
        <authorList>
            <person name="Choudhury M.A."/>
            <person name="Sidjabat H.E."/>
            <person name="Wailan A.M."/>
            <person name="Zhang L."/>
            <person name="Marsh N.M."/>
            <person name="Rickard C.M."/>
            <person name="Davies M."/>
            <person name="Mcmillan D.J."/>
        </authorList>
    </citation>
    <scope>NUCLEOTIDE SEQUENCE [LARGE SCALE GENOMIC DNA]</scope>
    <source>
        <strain evidence="5">AU37</strain>
    </source>
</reference>
<evidence type="ECO:0000256" key="1">
    <source>
        <dbReference type="ARBA" id="ARBA00004418"/>
    </source>
</evidence>
<dbReference type="PANTHER" id="PTHR30290">
    <property type="entry name" value="PERIPLASMIC BINDING COMPONENT OF ABC TRANSPORTER"/>
    <property type="match status" value="1"/>
</dbReference>